<feature type="transmembrane region" description="Helical" evidence="8">
    <location>
        <begin position="93"/>
        <end position="116"/>
    </location>
</feature>
<evidence type="ECO:0000256" key="5">
    <source>
        <dbReference type="ARBA" id="ARBA00022692"/>
    </source>
</evidence>
<keyword evidence="7 8" id="KW-0472">Membrane</keyword>
<dbReference type="OrthoDB" id="9775735at2"/>
<keyword evidence="5 8" id="KW-0812">Transmembrane</keyword>
<comment type="similarity">
    <text evidence="2">Belongs to the BCCT transporter (TC 2.A.15) family.</text>
</comment>
<keyword evidence="4" id="KW-1003">Cell membrane</keyword>
<dbReference type="EMBL" id="CP014527">
    <property type="protein sequence ID" value="AMW35774.1"/>
    <property type="molecule type" value="Genomic_DNA"/>
</dbReference>
<evidence type="ECO:0000313" key="10">
    <source>
        <dbReference type="Proteomes" id="UP000076066"/>
    </source>
</evidence>
<evidence type="ECO:0000256" key="6">
    <source>
        <dbReference type="ARBA" id="ARBA00022989"/>
    </source>
</evidence>
<dbReference type="GeneID" id="53317553"/>
<organism evidence="9 10">
    <name type="scientific">Haematospirillum jordaniae</name>
    <dbReference type="NCBI Taxonomy" id="1549855"/>
    <lineage>
        <taxon>Bacteria</taxon>
        <taxon>Pseudomonadati</taxon>
        <taxon>Pseudomonadota</taxon>
        <taxon>Alphaproteobacteria</taxon>
        <taxon>Rhodospirillales</taxon>
        <taxon>Novispirillaceae</taxon>
        <taxon>Haematospirillum</taxon>
    </lineage>
</organism>
<dbReference type="PANTHER" id="PTHR30047">
    <property type="entry name" value="HIGH-AFFINITY CHOLINE TRANSPORT PROTEIN-RELATED"/>
    <property type="match status" value="1"/>
</dbReference>
<feature type="transmembrane region" description="Helical" evidence="8">
    <location>
        <begin position="150"/>
        <end position="168"/>
    </location>
</feature>
<dbReference type="KEGG" id="hjo:AY555_10365"/>
<dbReference type="Pfam" id="PF02028">
    <property type="entry name" value="BCCT"/>
    <property type="match status" value="1"/>
</dbReference>
<evidence type="ECO:0000256" key="2">
    <source>
        <dbReference type="ARBA" id="ARBA00005658"/>
    </source>
</evidence>
<protein>
    <submittedName>
        <fullName evidence="9">Beta-aspartyl-peptidase</fullName>
    </submittedName>
</protein>
<dbReference type="InterPro" id="IPR000060">
    <property type="entry name" value="BCCT_transptr"/>
</dbReference>
<dbReference type="PANTHER" id="PTHR30047:SF7">
    <property type="entry name" value="HIGH-AFFINITY CHOLINE TRANSPORT PROTEIN"/>
    <property type="match status" value="1"/>
</dbReference>
<feature type="transmembrane region" description="Helical" evidence="8">
    <location>
        <begin position="328"/>
        <end position="347"/>
    </location>
</feature>
<dbReference type="AlphaFoldDB" id="A0A143DG71"/>
<feature type="transmembrane region" description="Helical" evidence="8">
    <location>
        <begin position="15"/>
        <end position="37"/>
    </location>
</feature>
<dbReference type="RefSeq" id="WP_066137050.1">
    <property type="nucleotide sequence ID" value="NZ_CP014527.1"/>
</dbReference>
<feature type="transmembrane region" description="Helical" evidence="8">
    <location>
        <begin position="359"/>
        <end position="378"/>
    </location>
</feature>
<feature type="transmembrane region" description="Helical" evidence="8">
    <location>
        <begin position="414"/>
        <end position="434"/>
    </location>
</feature>
<keyword evidence="10" id="KW-1185">Reference proteome</keyword>
<dbReference type="NCBIfam" id="TIGR00842">
    <property type="entry name" value="bcct"/>
    <property type="match status" value="1"/>
</dbReference>
<keyword evidence="6 8" id="KW-1133">Transmembrane helix</keyword>
<accession>A0A143DG71</accession>
<dbReference type="GO" id="GO:0005886">
    <property type="term" value="C:plasma membrane"/>
    <property type="evidence" value="ECO:0007669"/>
    <property type="project" value="UniProtKB-SubCell"/>
</dbReference>
<feature type="transmembrane region" description="Helical" evidence="8">
    <location>
        <begin position="196"/>
        <end position="221"/>
    </location>
</feature>
<feature type="transmembrane region" description="Helical" evidence="8">
    <location>
        <begin position="268"/>
        <end position="292"/>
    </location>
</feature>
<feature type="transmembrane region" description="Helical" evidence="8">
    <location>
        <begin position="455"/>
        <end position="476"/>
    </location>
</feature>
<proteinExistence type="inferred from homology"/>
<evidence type="ECO:0000313" key="9">
    <source>
        <dbReference type="EMBL" id="AMW35774.1"/>
    </source>
</evidence>
<gene>
    <name evidence="9" type="ORF">AY555_10365</name>
</gene>
<evidence type="ECO:0000256" key="7">
    <source>
        <dbReference type="ARBA" id="ARBA00023136"/>
    </source>
</evidence>
<feature type="transmembrane region" description="Helical" evidence="8">
    <location>
        <begin position="57"/>
        <end position="81"/>
    </location>
</feature>
<evidence type="ECO:0000256" key="1">
    <source>
        <dbReference type="ARBA" id="ARBA00004651"/>
    </source>
</evidence>
<sequence length="521" mass="56943">MSGVFPAEARLTTRVNIPVFGGASVLTGVFVLFLLLFPERSGLLMEEIRLWVCQTFGWYYMLVTATCLFFVLWLACSRFAGLRLGRDGEDPEFGFLSWSGMLFSSGIGVSLLYFAVSEPVDHFLRPPEGMPSTPQAARQAMQLTFLHWGLHGWAMYALVGIAVGYGVWRHRYPLALRTALIPMLGEARANGWGGHLLDAFGILVTIPGLVTNLIIGAMLVASGSGYLLGMDPSRTMLTAIILLMSGCAAFIAVVGVRRGISRVSNLNVVLFLALLGLVLLHGDVAMILGRFVQNMGDYLDGLLLKTFDLYAYAAPVEGYGDDGWVGRWTVFFWAWWMSWTPFVGLFIARISRGRTVREVVLGVLSIPLICTFAFHAVLGNMALDLVVGGADELASVALKQADMSLYVFLQHYPFAGPMVFFAVVTCFVLFLTPAESGAIMLADLSRLGGQIGRDASMWLRLFWSLVVTLVALGLLFAGDFVAMQATVVLAALPFSCVLFLFLVGLMRWMQNDLDGVARGES</sequence>
<feature type="transmembrane region" description="Helical" evidence="8">
    <location>
        <begin position="482"/>
        <end position="503"/>
    </location>
</feature>
<name>A0A143DG71_9PROT</name>
<feature type="transmembrane region" description="Helical" evidence="8">
    <location>
        <begin position="236"/>
        <end position="256"/>
    </location>
</feature>
<reference evidence="9 10" key="1">
    <citation type="submission" date="2016-02" db="EMBL/GenBank/DDBJ databases">
        <title>Complete Genome of H5569, the type strain of the newly described species Haematospirillium jordaniae.</title>
        <authorList>
            <person name="Nicholson A.C."/>
            <person name="Humrighouse B.W."/>
            <person name="Loparov V."/>
            <person name="McQuiston J.R."/>
        </authorList>
    </citation>
    <scope>NUCLEOTIDE SEQUENCE [LARGE SCALE GENOMIC DNA]</scope>
    <source>
        <strain evidence="9 10">H5569</strain>
        <plasmid evidence="10">Plasmid unnamed 2</plasmid>
    </source>
</reference>
<evidence type="ECO:0000256" key="4">
    <source>
        <dbReference type="ARBA" id="ARBA00022475"/>
    </source>
</evidence>
<geneLocation type="plasmid" evidence="9 10">
    <name>unnamed 2</name>
</geneLocation>
<comment type="subcellular location">
    <subcellularLocation>
        <location evidence="1">Cell membrane</location>
        <topology evidence="1">Multi-pass membrane protein</topology>
    </subcellularLocation>
</comment>
<evidence type="ECO:0000256" key="3">
    <source>
        <dbReference type="ARBA" id="ARBA00022448"/>
    </source>
</evidence>
<dbReference type="Proteomes" id="UP000076066">
    <property type="component" value="Plasmid unnamed 2"/>
</dbReference>
<dbReference type="GO" id="GO:0022857">
    <property type="term" value="F:transmembrane transporter activity"/>
    <property type="evidence" value="ECO:0007669"/>
    <property type="project" value="InterPro"/>
</dbReference>
<keyword evidence="3" id="KW-0813">Transport</keyword>
<keyword evidence="9" id="KW-0614">Plasmid</keyword>
<evidence type="ECO:0000256" key="8">
    <source>
        <dbReference type="SAM" id="Phobius"/>
    </source>
</evidence>